<dbReference type="EMBL" id="MASI01000006">
    <property type="protein sequence ID" value="ODA66708.1"/>
    <property type="molecule type" value="Genomic_DNA"/>
</dbReference>
<dbReference type="PIRSF" id="PIRSF003085">
    <property type="entry name" value="CMAS"/>
    <property type="match status" value="1"/>
</dbReference>
<evidence type="ECO:0000256" key="5">
    <source>
        <dbReference type="ARBA" id="ARBA00023098"/>
    </source>
</evidence>
<comment type="similarity">
    <text evidence="1">Belongs to the CFA/CMAS family.</text>
</comment>
<keyword evidence="3 7" id="KW-0808">Transferase</keyword>
<dbReference type="GO" id="GO:0008825">
    <property type="term" value="F:cyclopropane-fatty-acyl-phospholipid synthase activity"/>
    <property type="evidence" value="ECO:0007669"/>
    <property type="project" value="UniProtKB-EC"/>
</dbReference>
<organism evidence="7 8">
    <name type="scientific">Methyloligella halotolerans</name>
    <dbReference type="NCBI Taxonomy" id="1177755"/>
    <lineage>
        <taxon>Bacteria</taxon>
        <taxon>Pseudomonadati</taxon>
        <taxon>Pseudomonadota</taxon>
        <taxon>Alphaproteobacteria</taxon>
        <taxon>Hyphomicrobiales</taxon>
        <taxon>Hyphomicrobiaceae</taxon>
        <taxon>Methyloligella</taxon>
    </lineage>
</organism>
<keyword evidence="4" id="KW-0949">S-adenosyl-L-methionine</keyword>
<dbReference type="Pfam" id="PF02353">
    <property type="entry name" value="CMAS"/>
    <property type="match status" value="1"/>
</dbReference>
<dbReference type="SUPFAM" id="SSF53335">
    <property type="entry name" value="S-adenosyl-L-methionine-dependent methyltransferases"/>
    <property type="match status" value="1"/>
</dbReference>
<dbReference type="EC" id="2.1.1.79" evidence="7"/>
<feature type="active site" evidence="6">
    <location>
        <position position="385"/>
    </location>
</feature>
<comment type="caution">
    <text evidence="7">The sequence shown here is derived from an EMBL/GenBank/DDBJ whole genome shotgun (WGS) entry which is preliminary data.</text>
</comment>
<dbReference type="AlphaFoldDB" id="A0A1E2RX85"/>
<proteinExistence type="inferred from homology"/>
<evidence type="ECO:0000256" key="6">
    <source>
        <dbReference type="PIRSR" id="PIRSR003085-1"/>
    </source>
</evidence>
<evidence type="ECO:0000256" key="3">
    <source>
        <dbReference type="ARBA" id="ARBA00022679"/>
    </source>
</evidence>
<dbReference type="OrthoDB" id="9782855at2"/>
<dbReference type="PANTHER" id="PTHR43667">
    <property type="entry name" value="CYCLOPROPANE-FATTY-ACYL-PHOSPHOLIPID SYNTHASE"/>
    <property type="match status" value="1"/>
</dbReference>
<evidence type="ECO:0000256" key="2">
    <source>
        <dbReference type="ARBA" id="ARBA00022603"/>
    </source>
</evidence>
<dbReference type="Proteomes" id="UP000095087">
    <property type="component" value="Unassembled WGS sequence"/>
</dbReference>
<dbReference type="PANTHER" id="PTHR43667:SF2">
    <property type="entry name" value="FATTY ACID C-METHYL TRANSFERASE"/>
    <property type="match status" value="1"/>
</dbReference>
<protein>
    <submittedName>
        <fullName evidence="7">Cyclopropane-fatty-acyl-phospholipid synthase</fullName>
        <ecNumber evidence="7">2.1.1.79</ecNumber>
    </submittedName>
</protein>
<evidence type="ECO:0000256" key="1">
    <source>
        <dbReference type="ARBA" id="ARBA00010815"/>
    </source>
</evidence>
<reference evidence="7 8" key="1">
    <citation type="submission" date="2016-07" db="EMBL/GenBank/DDBJ databases">
        <title>Draft genome sequence of Methyloligella halotolerans C2T (VKM B-2706T=CCUG 61687T=DSM 25045T), a halotolerant polyhydroxybutyrate accumulating methylotroph.</title>
        <authorList>
            <person name="Vasilenko O.V."/>
            <person name="Doronina N.V."/>
            <person name="Poroshina M.N."/>
            <person name="Tarlachkov S.V."/>
            <person name="Trotsenko Y.A."/>
        </authorList>
    </citation>
    <scope>NUCLEOTIDE SEQUENCE [LARGE SCALE GENOMIC DNA]</scope>
    <source>
        <strain evidence="7 8">VKM B-2706</strain>
    </source>
</reference>
<keyword evidence="8" id="KW-1185">Reference proteome</keyword>
<dbReference type="GO" id="GO:0008610">
    <property type="term" value="P:lipid biosynthetic process"/>
    <property type="evidence" value="ECO:0007669"/>
    <property type="project" value="InterPro"/>
</dbReference>
<evidence type="ECO:0000256" key="4">
    <source>
        <dbReference type="ARBA" id="ARBA00022691"/>
    </source>
</evidence>
<sequence length="413" mass="46956">MTSDASQLASAEPQRQRRRRHLARRFFDRVLPDFPVGNLRLTLPSGDTISRGRAGDTLKADIEIHRWRGLRRMLAGELGFTAGYLDGDWSTSDLASLLELCIRNEDVLRQRRSVAMLAHLGHKLAHLARANTRRGSRRNISAHYDLGNAFYSAWLDEGMNYSSGLYRRGNETLEEAQEIKLARAIELLDVANGEDVLEIGCGWGGLAEKLAKAGCPVTGITLSKEQLDHAKDRLASHARAEMRLEDYREHIGVHDRIVSIEMLEAVGERYWPLYFRKLRDSLRDGGVAVLQAITIEEARFEDYRRYPDFIQQHIFPGGMLPTVSIVTREAAKAGLRLVQQESFGPSYARTLAEWRKRFVEAWPRLKPLGFDERFRRLWEYYLVYCETGFKTGSIDVSLFKLTADGNLNTDAAS</sequence>
<dbReference type="STRING" id="1177755.A7A08_02476"/>
<evidence type="ECO:0000313" key="7">
    <source>
        <dbReference type="EMBL" id="ODA66708.1"/>
    </source>
</evidence>
<keyword evidence="2 7" id="KW-0489">Methyltransferase</keyword>
<dbReference type="PATRIC" id="fig|1177755.3.peg.2497"/>
<name>A0A1E2RX85_9HYPH</name>
<dbReference type="InterPro" id="IPR029063">
    <property type="entry name" value="SAM-dependent_MTases_sf"/>
</dbReference>
<gene>
    <name evidence="7" type="ORF">A7A08_02476</name>
</gene>
<dbReference type="CDD" id="cd02440">
    <property type="entry name" value="AdoMet_MTases"/>
    <property type="match status" value="1"/>
</dbReference>
<evidence type="ECO:0000313" key="8">
    <source>
        <dbReference type="Proteomes" id="UP000095087"/>
    </source>
</evidence>
<keyword evidence="5" id="KW-0443">Lipid metabolism</keyword>
<accession>A0A1E2RX85</accession>
<dbReference type="InterPro" id="IPR003333">
    <property type="entry name" value="CMAS"/>
</dbReference>
<dbReference type="Gene3D" id="3.40.50.150">
    <property type="entry name" value="Vaccinia Virus protein VP39"/>
    <property type="match status" value="1"/>
</dbReference>
<dbReference type="GO" id="GO:0032259">
    <property type="term" value="P:methylation"/>
    <property type="evidence" value="ECO:0007669"/>
    <property type="project" value="UniProtKB-KW"/>
</dbReference>
<dbReference type="InterPro" id="IPR050723">
    <property type="entry name" value="CFA/CMAS"/>
</dbReference>